<evidence type="ECO:0008006" key="3">
    <source>
        <dbReference type="Google" id="ProtNLM"/>
    </source>
</evidence>
<evidence type="ECO:0000313" key="1">
    <source>
        <dbReference type="EMBL" id="KAF9478092.1"/>
    </source>
</evidence>
<gene>
    <name evidence="1" type="ORF">BDN70DRAFT_880431</name>
</gene>
<proteinExistence type="predicted"/>
<evidence type="ECO:0000313" key="2">
    <source>
        <dbReference type="Proteomes" id="UP000807469"/>
    </source>
</evidence>
<accession>A0A9P5YYI6</accession>
<keyword evidence="2" id="KW-1185">Reference proteome</keyword>
<comment type="caution">
    <text evidence="1">The sequence shown here is derived from an EMBL/GenBank/DDBJ whole genome shotgun (WGS) entry which is preliminary data.</text>
</comment>
<name>A0A9P5YYI6_9AGAR</name>
<dbReference type="AlphaFoldDB" id="A0A9P5YYI6"/>
<organism evidence="1 2">
    <name type="scientific">Pholiota conissans</name>
    <dbReference type="NCBI Taxonomy" id="109636"/>
    <lineage>
        <taxon>Eukaryota</taxon>
        <taxon>Fungi</taxon>
        <taxon>Dikarya</taxon>
        <taxon>Basidiomycota</taxon>
        <taxon>Agaricomycotina</taxon>
        <taxon>Agaricomycetes</taxon>
        <taxon>Agaricomycetidae</taxon>
        <taxon>Agaricales</taxon>
        <taxon>Agaricineae</taxon>
        <taxon>Strophariaceae</taxon>
        <taxon>Pholiota</taxon>
    </lineage>
</organism>
<dbReference type="OrthoDB" id="3250044at2759"/>
<sequence>MMSPDYGFLYNKNLPSEETIVAHCQQVGYTVTGTPLLDPSSKEIIAWIKFGPNVTVYEAQTQDYTAKALANSLDCGVQVSRVFHAFTRPHPACTIGYIAMEYIEGADCDSSDVDLVEKAVQTLIGVQGPSRAPGHVGGGPIVHSFFLDWISAVDYKSVEDLDAHINNILKHKKDPRRVNIVADAEGGLFLCPCDINPGNFRKCKNGKVFAMDFSATCFMPPSFVGVAMKKSQDPFCREVAKKLTYTQSDDVSAIVSASYYLVQFGHKAVALPPGLKPRKHW</sequence>
<reference evidence="1" key="1">
    <citation type="submission" date="2020-11" db="EMBL/GenBank/DDBJ databases">
        <authorList>
            <consortium name="DOE Joint Genome Institute"/>
            <person name="Ahrendt S."/>
            <person name="Riley R."/>
            <person name="Andreopoulos W."/>
            <person name="Labutti K."/>
            <person name="Pangilinan J."/>
            <person name="Ruiz-Duenas F.J."/>
            <person name="Barrasa J.M."/>
            <person name="Sanchez-Garcia M."/>
            <person name="Camarero S."/>
            <person name="Miyauchi S."/>
            <person name="Serrano A."/>
            <person name="Linde D."/>
            <person name="Babiker R."/>
            <person name="Drula E."/>
            <person name="Ayuso-Fernandez I."/>
            <person name="Pacheco R."/>
            <person name="Padilla G."/>
            <person name="Ferreira P."/>
            <person name="Barriuso J."/>
            <person name="Kellner H."/>
            <person name="Castanera R."/>
            <person name="Alfaro M."/>
            <person name="Ramirez L."/>
            <person name="Pisabarro A.G."/>
            <person name="Kuo A."/>
            <person name="Tritt A."/>
            <person name="Lipzen A."/>
            <person name="He G."/>
            <person name="Yan M."/>
            <person name="Ng V."/>
            <person name="Cullen D."/>
            <person name="Martin F."/>
            <person name="Rosso M.-N."/>
            <person name="Henrissat B."/>
            <person name="Hibbett D."/>
            <person name="Martinez A.T."/>
            <person name="Grigoriev I.V."/>
        </authorList>
    </citation>
    <scope>NUCLEOTIDE SEQUENCE</scope>
    <source>
        <strain evidence="1">CIRM-BRFM 674</strain>
    </source>
</reference>
<dbReference type="Proteomes" id="UP000807469">
    <property type="component" value="Unassembled WGS sequence"/>
</dbReference>
<dbReference type="EMBL" id="MU155243">
    <property type="protein sequence ID" value="KAF9478092.1"/>
    <property type="molecule type" value="Genomic_DNA"/>
</dbReference>
<protein>
    <recommendedName>
        <fullName evidence="3">Aminoglycoside phosphotransferase domain-containing protein</fullName>
    </recommendedName>
</protein>